<protein>
    <recommendedName>
        <fullName evidence="4">Secreted protein</fullName>
    </recommendedName>
</protein>
<feature type="chain" id="PRO_5042207304" description="Secreted protein" evidence="1">
    <location>
        <begin position="20"/>
        <end position="99"/>
    </location>
</feature>
<dbReference type="EMBL" id="BSYO01000004">
    <property type="protein sequence ID" value="GMH03534.1"/>
    <property type="molecule type" value="Genomic_DNA"/>
</dbReference>
<gene>
    <name evidence="2" type="ORF">Nepgr_005373</name>
</gene>
<proteinExistence type="predicted"/>
<evidence type="ECO:0000313" key="3">
    <source>
        <dbReference type="Proteomes" id="UP001279734"/>
    </source>
</evidence>
<keyword evidence="3" id="KW-1185">Reference proteome</keyword>
<comment type="caution">
    <text evidence="2">The sequence shown here is derived from an EMBL/GenBank/DDBJ whole genome shotgun (WGS) entry which is preliminary data.</text>
</comment>
<dbReference type="AlphaFoldDB" id="A0AAD3S3J2"/>
<keyword evidence="1" id="KW-0732">Signal</keyword>
<reference evidence="2" key="1">
    <citation type="submission" date="2023-05" db="EMBL/GenBank/DDBJ databases">
        <title>Nepenthes gracilis genome sequencing.</title>
        <authorList>
            <person name="Fukushima K."/>
        </authorList>
    </citation>
    <scope>NUCLEOTIDE SEQUENCE</scope>
    <source>
        <strain evidence="2">SING2019-196</strain>
    </source>
</reference>
<sequence>MLCSDSVLLLLVRLMPCWTRISSLGAGSQIWNVIAANLHRFIAPYKPFVAAAAEEDRCSGRLQCDSWIYCCTAGRWSSGAAAAMMVDRSRIHFVAIWLV</sequence>
<evidence type="ECO:0000256" key="1">
    <source>
        <dbReference type="SAM" id="SignalP"/>
    </source>
</evidence>
<name>A0AAD3S3J2_NEPGR</name>
<evidence type="ECO:0000313" key="2">
    <source>
        <dbReference type="EMBL" id="GMH03534.1"/>
    </source>
</evidence>
<accession>A0AAD3S3J2</accession>
<dbReference type="Proteomes" id="UP001279734">
    <property type="component" value="Unassembled WGS sequence"/>
</dbReference>
<feature type="signal peptide" evidence="1">
    <location>
        <begin position="1"/>
        <end position="19"/>
    </location>
</feature>
<evidence type="ECO:0008006" key="4">
    <source>
        <dbReference type="Google" id="ProtNLM"/>
    </source>
</evidence>
<organism evidence="2 3">
    <name type="scientific">Nepenthes gracilis</name>
    <name type="common">Slender pitcher plant</name>
    <dbReference type="NCBI Taxonomy" id="150966"/>
    <lineage>
        <taxon>Eukaryota</taxon>
        <taxon>Viridiplantae</taxon>
        <taxon>Streptophyta</taxon>
        <taxon>Embryophyta</taxon>
        <taxon>Tracheophyta</taxon>
        <taxon>Spermatophyta</taxon>
        <taxon>Magnoliopsida</taxon>
        <taxon>eudicotyledons</taxon>
        <taxon>Gunneridae</taxon>
        <taxon>Pentapetalae</taxon>
        <taxon>Caryophyllales</taxon>
        <taxon>Nepenthaceae</taxon>
        <taxon>Nepenthes</taxon>
    </lineage>
</organism>